<protein>
    <submittedName>
        <fullName evidence="3">G_PROTEIN_RECEP_F1_2 domain-containing protein</fullName>
    </submittedName>
</protein>
<evidence type="ECO:0000313" key="3">
    <source>
        <dbReference type="WBParaSite" id="EEL_0000322901-mRNA-1"/>
    </source>
</evidence>
<keyword evidence="1" id="KW-0812">Transmembrane</keyword>
<reference evidence="3" key="1">
    <citation type="submission" date="2017-02" db="UniProtKB">
        <authorList>
            <consortium name="WormBaseParasite"/>
        </authorList>
    </citation>
    <scope>IDENTIFICATION</scope>
</reference>
<feature type="transmembrane region" description="Helical" evidence="1">
    <location>
        <begin position="12"/>
        <end position="32"/>
    </location>
</feature>
<dbReference type="WBParaSite" id="EEL_0000322901-mRNA-1">
    <property type="protein sequence ID" value="EEL_0000322901-mRNA-1"/>
    <property type="gene ID" value="EEL_0000322901"/>
</dbReference>
<dbReference type="Proteomes" id="UP000050640">
    <property type="component" value="Unplaced"/>
</dbReference>
<name>A0A0R3RP18_9BILA</name>
<organism evidence="2 3">
    <name type="scientific">Elaeophora elaphi</name>
    <dbReference type="NCBI Taxonomy" id="1147741"/>
    <lineage>
        <taxon>Eukaryota</taxon>
        <taxon>Metazoa</taxon>
        <taxon>Ecdysozoa</taxon>
        <taxon>Nematoda</taxon>
        <taxon>Chromadorea</taxon>
        <taxon>Rhabditida</taxon>
        <taxon>Spirurina</taxon>
        <taxon>Spiruromorpha</taxon>
        <taxon>Filarioidea</taxon>
        <taxon>Onchocercidae</taxon>
        <taxon>Elaeophora</taxon>
    </lineage>
</organism>
<accession>A0A0R3RP18</accession>
<dbReference type="AlphaFoldDB" id="A0A0R3RP18"/>
<sequence>MLDFSPESETIVMCCIYLSLLNSLNMVVLFMYRQQDLRKAAFQAIKGLFCESVNHNSNTDMIGFRGT</sequence>
<keyword evidence="1" id="KW-0472">Membrane</keyword>
<proteinExistence type="predicted"/>
<keyword evidence="2" id="KW-1185">Reference proteome</keyword>
<evidence type="ECO:0000256" key="1">
    <source>
        <dbReference type="SAM" id="Phobius"/>
    </source>
</evidence>
<keyword evidence="1" id="KW-1133">Transmembrane helix</keyword>
<evidence type="ECO:0000313" key="2">
    <source>
        <dbReference type="Proteomes" id="UP000050640"/>
    </source>
</evidence>